<evidence type="ECO:0000256" key="2">
    <source>
        <dbReference type="PROSITE-ProRule" id="PRU00239"/>
    </source>
</evidence>
<dbReference type="PANTHER" id="PTHR10183">
    <property type="entry name" value="CALPAIN"/>
    <property type="match status" value="1"/>
</dbReference>
<feature type="region of interest" description="Disordered" evidence="3">
    <location>
        <begin position="114"/>
        <end position="151"/>
    </location>
</feature>
<evidence type="ECO:0000313" key="5">
    <source>
        <dbReference type="EMBL" id="KAL2279575.1"/>
    </source>
</evidence>
<keyword evidence="2" id="KW-0378">Hydrolase</keyword>
<comment type="caution">
    <text evidence="5">The sequence shown here is derived from an EMBL/GenBank/DDBJ whole genome shotgun (WGS) entry which is preliminary data.</text>
</comment>
<keyword evidence="2" id="KW-0788">Thiol protease</keyword>
<feature type="active site" evidence="2">
    <location>
        <position position="387"/>
    </location>
</feature>
<keyword evidence="6" id="KW-1185">Reference proteome</keyword>
<evidence type="ECO:0000256" key="1">
    <source>
        <dbReference type="ARBA" id="ARBA00007623"/>
    </source>
</evidence>
<sequence>MNGAPHHGGRRAPRTPQGDVNDFWSKFSRKRPSKVTSIFPRLLYASLLPSHPDPRGASSARNAAESYDIAANECRDKVRRIREECERTNEKFTDPDFDIEADFETRNNCLFGLFPPPPPHRRANSPPPPPPDDVSVTSTAPSDAHRGPGSVHRLDWIFRNPQFTVNGYSHTDVQQGVGGDCWWLAAISTIAHRKDLMDRICVDRDEECGVYGFVFQRDGEWVSTVVDDNLYLSSRDFRELNPEVFDPDGSKAAKFRSLRQKGSEALYFSRCTEENETWLPLLEKAYAKAHGDFEAIDGGYVGDGVEDMTGGVNTSIATNKVLRKDRLWRELSSSDGQFVFGLSAQSRFGRVEADSGVALGHAYTILRAVEVDTEDGKSSVRLVKIRNPWGKRDIRGRVGEWNGRWSDGSEEWTPYWMEKLDHRFKDDGVFWMEYGDMLQTFRYIYRTRLFDEHWTVIQQWASCSVSWVTGYLRTKFVLDVKKAGMVVIVMGQLDTRYFKGLEGPYQFSLHFIVRKQGSQIGDYICRVRPVHGGRDRSVSCEIDLDEGQYEVVPQITAERSHQKRTVESLVPDYADTNPQKLRQVGLQYDLAHAKGGIPDEDMKIEQQKSKSKRKPHVRHQHPHIRGRYVEFDVDIMSPKEPTSSDGSGGKSEGQAELEEFQDATESPSPVGGHPCDCQADDTSGEPRDQPTEKLTIKTTGAETENGEPQQEEEHEGPERGNEPVPVNGHRVGAEIEAENNRNMDERAEEQSMDGSPDSDHEDGDDGQWNAVCVACLRVYSRDPDLTITLVTPEDRQGASNLVTGKEPAGATM</sequence>
<feature type="domain" description="Calpain catalytic" evidence="4">
    <location>
        <begin position="128"/>
        <end position="450"/>
    </location>
</feature>
<dbReference type="SUPFAM" id="SSF54001">
    <property type="entry name" value="Cysteine proteinases"/>
    <property type="match status" value="1"/>
</dbReference>
<dbReference type="CDD" id="cd00044">
    <property type="entry name" value="CysPc"/>
    <property type="match status" value="1"/>
</dbReference>
<dbReference type="InterPro" id="IPR001300">
    <property type="entry name" value="Peptidase_C2_calpain_cat"/>
</dbReference>
<feature type="compositionally biased region" description="Basic and acidic residues" evidence="3">
    <location>
        <begin position="684"/>
        <end position="695"/>
    </location>
</feature>
<evidence type="ECO:0000256" key="3">
    <source>
        <dbReference type="SAM" id="MobiDB-lite"/>
    </source>
</evidence>
<comment type="similarity">
    <text evidence="1">Belongs to the peptidase C2 family.</text>
</comment>
<feature type="compositionally biased region" description="Basic residues" evidence="3">
    <location>
        <begin position="609"/>
        <end position="626"/>
    </location>
</feature>
<feature type="region of interest" description="Disordered" evidence="3">
    <location>
        <begin position="597"/>
        <end position="766"/>
    </location>
</feature>
<evidence type="ECO:0000313" key="6">
    <source>
        <dbReference type="Proteomes" id="UP001600888"/>
    </source>
</evidence>
<gene>
    <name evidence="5" type="ORF">FJTKL_13270</name>
</gene>
<dbReference type="InterPro" id="IPR022684">
    <property type="entry name" value="Calpain_cysteine_protease"/>
</dbReference>
<dbReference type="PROSITE" id="PS50203">
    <property type="entry name" value="CALPAIN_CAT"/>
    <property type="match status" value="1"/>
</dbReference>
<reference evidence="5 6" key="1">
    <citation type="submission" date="2024-03" db="EMBL/GenBank/DDBJ databases">
        <title>A high-quality draft genome sequence of Diaporthe vaccinii, a causative agent of upright dieback and viscid rot disease in cranberry plants.</title>
        <authorList>
            <person name="Sarrasin M."/>
            <person name="Lang B.F."/>
            <person name="Burger G."/>
        </authorList>
    </citation>
    <scope>NUCLEOTIDE SEQUENCE [LARGE SCALE GENOMIC DNA]</scope>
    <source>
        <strain evidence="5 6">IS7</strain>
    </source>
</reference>
<dbReference type="PROSITE" id="PS00139">
    <property type="entry name" value="THIOL_PROTEASE_CYS"/>
    <property type="match status" value="1"/>
</dbReference>
<feature type="active site" evidence="2">
    <location>
        <position position="361"/>
    </location>
</feature>
<feature type="region of interest" description="Disordered" evidence="3">
    <location>
        <begin position="1"/>
        <end position="26"/>
    </location>
</feature>
<dbReference type="Gene3D" id="3.90.70.10">
    <property type="entry name" value="Cysteine proteinases"/>
    <property type="match status" value="1"/>
</dbReference>
<feature type="active site" evidence="2">
    <location>
        <position position="181"/>
    </location>
</feature>
<protein>
    <recommendedName>
        <fullName evidence="4">Calpain catalytic domain-containing protein</fullName>
    </recommendedName>
</protein>
<dbReference type="InterPro" id="IPR038765">
    <property type="entry name" value="Papain-like_cys_pep_sf"/>
</dbReference>
<dbReference type="PANTHER" id="PTHR10183:SF425">
    <property type="entry name" value="CALPAIN-5"/>
    <property type="match status" value="1"/>
</dbReference>
<dbReference type="Proteomes" id="UP001600888">
    <property type="component" value="Unassembled WGS sequence"/>
</dbReference>
<feature type="compositionally biased region" description="Basic and acidic residues" evidence="3">
    <location>
        <begin position="738"/>
        <end position="749"/>
    </location>
</feature>
<dbReference type="Pfam" id="PF00648">
    <property type="entry name" value="Peptidase_C2"/>
    <property type="match status" value="1"/>
</dbReference>
<dbReference type="EMBL" id="JBAWTH010000074">
    <property type="protein sequence ID" value="KAL2279575.1"/>
    <property type="molecule type" value="Genomic_DNA"/>
</dbReference>
<organism evidence="5 6">
    <name type="scientific">Diaporthe vaccinii</name>
    <dbReference type="NCBI Taxonomy" id="105482"/>
    <lineage>
        <taxon>Eukaryota</taxon>
        <taxon>Fungi</taxon>
        <taxon>Dikarya</taxon>
        <taxon>Ascomycota</taxon>
        <taxon>Pezizomycotina</taxon>
        <taxon>Sordariomycetes</taxon>
        <taxon>Sordariomycetidae</taxon>
        <taxon>Diaporthales</taxon>
        <taxon>Diaporthaceae</taxon>
        <taxon>Diaporthe</taxon>
        <taxon>Diaporthe eres species complex</taxon>
    </lineage>
</organism>
<dbReference type="InterPro" id="IPR000169">
    <property type="entry name" value="Pept_cys_AS"/>
</dbReference>
<evidence type="ECO:0000259" key="4">
    <source>
        <dbReference type="PROSITE" id="PS50203"/>
    </source>
</evidence>
<name>A0ABR4EAV6_9PEZI</name>
<dbReference type="SMART" id="SM00230">
    <property type="entry name" value="CysPc"/>
    <property type="match status" value="1"/>
</dbReference>
<proteinExistence type="inferred from homology"/>
<accession>A0ABR4EAV6</accession>
<keyword evidence="2" id="KW-0645">Protease</keyword>